<feature type="domain" description="Peptidase S1" evidence="7">
    <location>
        <begin position="1"/>
        <end position="186"/>
    </location>
</feature>
<comment type="similarity">
    <text evidence="2">Belongs to the peptidase S1 family.</text>
</comment>
<keyword evidence="3" id="KW-0645">Protease</keyword>
<dbReference type="Proteomes" id="UP000502823">
    <property type="component" value="Unassembled WGS sequence"/>
</dbReference>
<dbReference type="InterPro" id="IPR009003">
    <property type="entry name" value="Peptidase_S1_PA"/>
</dbReference>
<comment type="caution">
    <text evidence="8">The sequence shown here is derived from an EMBL/GenBank/DDBJ whole genome shotgun (WGS) entry which is preliminary data.</text>
</comment>
<dbReference type="InterPro" id="IPR043504">
    <property type="entry name" value="Peptidase_S1_PA_chymotrypsin"/>
</dbReference>
<evidence type="ECO:0000313" key="9">
    <source>
        <dbReference type="Proteomes" id="UP000502823"/>
    </source>
</evidence>
<evidence type="ECO:0000256" key="1">
    <source>
        <dbReference type="ARBA" id="ARBA00004239"/>
    </source>
</evidence>
<comment type="subcellular location">
    <subcellularLocation>
        <location evidence="1">Secreted</location>
        <location evidence="1">Extracellular space</location>
    </subcellularLocation>
</comment>
<dbReference type="InterPro" id="IPR033116">
    <property type="entry name" value="TRYPSIN_SER"/>
</dbReference>
<dbReference type="InterPro" id="IPR001314">
    <property type="entry name" value="Peptidase_S1A"/>
</dbReference>
<dbReference type="GO" id="GO:0004252">
    <property type="term" value="F:serine-type endopeptidase activity"/>
    <property type="evidence" value="ECO:0007669"/>
    <property type="project" value="InterPro"/>
</dbReference>
<accession>A0A6L2Q4L4</accession>
<dbReference type="CDD" id="cd00190">
    <property type="entry name" value="Tryp_SPc"/>
    <property type="match status" value="1"/>
</dbReference>
<keyword evidence="4" id="KW-0378">Hydrolase</keyword>
<dbReference type="SMART" id="SM00020">
    <property type="entry name" value="Tryp_SPc"/>
    <property type="match status" value="1"/>
</dbReference>
<feature type="non-terminal residue" evidence="8">
    <location>
        <position position="1"/>
    </location>
</feature>
<dbReference type="PROSITE" id="PS50240">
    <property type="entry name" value="TRYPSIN_DOM"/>
    <property type="match status" value="1"/>
</dbReference>
<dbReference type="PROSITE" id="PS00135">
    <property type="entry name" value="TRYPSIN_SER"/>
    <property type="match status" value="1"/>
</dbReference>
<keyword evidence="5" id="KW-0720">Serine protease</keyword>
<evidence type="ECO:0000256" key="6">
    <source>
        <dbReference type="ARBA" id="ARBA00023157"/>
    </source>
</evidence>
<reference evidence="9" key="1">
    <citation type="submission" date="2020-01" db="EMBL/GenBank/DDBJ databases">
        <title>Draft genome sequence of the Termite Coptotermes fromosanus.</title>
        <authorList>
            <person name="Itakura S."/>
            <person name="Yosikawa Y."/>
            <person name="Umezawa K."/>
        </authorList>
    </citation>
    <scope>NUCLEOTIDE SEQUENCE [LARGE SCALE GENOMIC DNA]</scope>
</reference>
<dbReference type="PRINTS" id="PR00722">
    <property type="entry name" value="CHYMOTRYPSIN"/>
</dbReference>
<dbReference type="AlphaFoldDB" id="A0A6L2Q4L4"/>
<dbReference type="GO" id="GO:0005576">
    <property type="term" value="C:extracellular region"/>
    <property type="evidence" value="ECO:0007669"/>
    <property type="project" value="UniProtKB-SubCell"/>
</dbReference>
<evidence type="ECO:0000256" key="2">
    <source>
        <dbReference type="ARBA" id="ARBA00007664"/>
    </source>
</evidence>
<organism evidence="8 9">
    <name type="scientific">Coptotermes formosanus</name>
    <name type="common">Formosan subterranean termite</name>
    <dbReference type="NCBI Taxonomy" id="36987"/>
    <lineage>
        <taxon>Eukaryota</taxon>
        <taxon>Metazoa</taxon>
        <taxon>Ecdysozoa</taxon>
        <taxon>Arthropoda</taxon>
        <taxon>Hexapoda</taxon>
        <taxon>Insecta</taxon>
        <taxon>Pterygota</taxon>
        <taxon>Neoptera</taxon>
        <taxon>Polyneoptera</taxon>
        <taxon>Dictyoptera</taxon>
        <taxon>Blattodea</taxon>
        <taxon>Blattoidea</taxon>
        <taxon>Termitoidae</taxon>
        <taxon>Rhinotermitidae</taxon>
        <taxon>Coptotermes</taxon>
    </lineage>
</organism>
<gene>
    <name evidence="8" type="ORF">Cfor_01714</name>
</gene>
<keyword evidence="9" id="KW-1185">Reference proteome</keyword>
<dbReference type="InParanoid" id="A0A6L2Q4L4"/>
<dbReference type="FunCoup" id="A0A6L2Q4L4">
    <property type="interactions" value="13"/>
</dbReference>
<dbReference type="GO" id="GO:0006508">
    <property type="term" value="P:proteolysis"/>
    <property type="evidence" value="ECO:0007669"/>
    <property type="project" value="UniProtKB-KW"/>
</dbReference>
<dbReference type="Gene3D" id="2.40.10.10">
    <property type="entry name" value="Trypsin-like serine proteases"/>
    <property type="match status" value="2"/>
</dbReference>
<dbReference type="PANTHER" id="PTHR24276:SF98">
    <property type="entry name" value="FI18310P1-RELATED"/>
    <property type="match status" value="1"/>
</dbReference>
<dbReference type="SUPFAM" id="SSF50494">
    <property type="entry name" value="Trypsin-like serine proteases"/>
    <property type="match status" value="1"/>
</dbReference>
<dbReference type="InterPro" id="IPR050430">
    <property type="entry name" value="Peptidase_S1"/>
</dbReference>
<dbReference type="OrthoDB" id="9425590at2759"/>
<evidence type="ECO:0000256" key="4">
    <source>
        <dbReference type="ARBA" id="ARBA00022801"/>
    </source>
</evidence>
<protein>
    <recommendedName>
        <fullName evidence="7">Peptidase S1 domain-containing protein</fullName>
    </recommendedName>
</protein>
<keyword evidence="6" id="KW-1015">Disulfide bond</keyword>
<evidence type="ECO:0000259" key="7">
    <source>
        <dbReference type="PROSITE" id="PS50240"/>
    </source>
</evidence>
<dbReference type="Pfam" id="PF00089">
    <property type="entry name" value="Trypsin"/>
    <property type="match status" value="1"/>
</dbReference>
<name>A0A6L2Q4L4_COPFO</name>
<dbReference type="InterPro" id="IPR001254">
    <property type="entry name" value="Trypsin_dom"/>
</dbReference>
<sequence>MSPTELVVYAGVLKTPKESTEGTKVVRQVTAIFVHDGFVQKTLNNDIALLKVSPGFPTDNPAVKPIPLRKDVAPGGDKCTTSGWGYLGENENSTAPILQVAIAHLITYEECRSKYSGGIIKLGMICADKLQYRQGTCYGDSGGPLQCGGLLTGIVSGGGENCASTKHPDLYTDVAYYKEWIERHLIMSKGELGFDFSPSIAGLYSR</sequence>
<dbReference type="FunFam" id="2.40.10.10:FF:000036">
    <property type="entry name" value="Trypsin beta"/>
    <property type="match status" value="1"/>
</dbReference>
<evidence type="ECO:0000313" key="8">
    <source>
        <dbReference type="EMBL" id="GFG39799.1"/>
    </source>
</evidence>
<evidence type="ECO:0000256" key="5">
    <source>
        <dbReference type="ARBA" id="ARBA00022825"/>
    </source>
</evidence>
<evidence type="ECO:0000256" key="3">
    <source>
        <dbReference type="ARBA" id="ARBA00022670"/>
    </source>
</evidence>
<proteinExistence type="inferred from homology"/>
<dbReference type="PANTHER" id="PTHR24276">
    <property type="entry name" value="POLYSERASE-RELATED"/>
    <property type="match status" value="1"/>
</dbReference>
<dbReference type="EMBL" id="BLKM01001235">
    <property type="protein sequence ID" value="GFG39799.1"/>
    <property type="molecule type" value="Genomic_DNA"/>
</dbReference>